<dbReference type="RefSeq" id="WP_207353393.1">
    <property type="nucleotide sequence ID" value="NZ_CP071503.1"/>
</dbReference>
<reference evidence="1 2" key="1">
    <citation type="submission" date="2021-03" db="EMBL/GenBank/DDBJ databases">
        <title>Novel species identification of genus Shewanella.</title>
        <authorList>
            <person name="Liu G."/>
            <person name="Zhang Q."/>
        </authorList>
    </citation>
    <scope>NUCLEOTIDE SEQUENCE [LARGE SCALE GENOMIC DNA]</scope>
    <source>
        <strain evidence="1 2">FJAT-51800</strain>
    </source>
</reference>
<evidence type="ECO:0000313" key="1">
    <source>
        <dbReference type="EMBL" id="QSX32148.1"/>
    </source>
</evidence>
<evidence type="ECO:0000313" key="2">
    <source>
        <dbReference type="Proteomes" id="UP000662770"/>
    </source>
</evidence>
<protein>
    <submittedName>
        <fullName evidence="1">Uncharacterized protein</fullName>
    </submittedName>
</protein>
<sequence>MARTDGEQVKWLFTSAMEKRLPDVSMKEVAVLMPREKIKKNYNLSVSYLLGSGTYNIFYKVVYLGCSVLSKPREWSELGIIGTPKTYAAFKNYEGVDY</sequence>
<accession>A0ABX7QL13</accession>
<gene>
    <name evidence="1" type="ORF">JYB87_10160</name>
</gene>
<dbReference type="EMBL" id="CP071503">
    <property type="protein sequence ID" value="QSX32148.1"/>
    <property type="molecule type" value="Genomic_DNA"/>
</dbReference>
<proteinExistence type="predicted"/>
<keyword evidence="2" id="KW-1185">Reference proteome</keyword>
<dbReference type="Proteomes" id="UP000662770">
    <property type="component" value="Chromosome"/>
</dbReference>
<organism evidence="1 2">
    <name type="scientific">Shewanella avicenniae</name>
    <dbReference type="NCBI Taxonomy" id="2814294"/>
    <lineage>
        <taxon>Bacteria</taxon>
        <taxon>Pseudomonadati</taxon>
        <taxon>Pseudomonadota</taxon>
        <taxon>Gammaproteobacteria</taxon>
        <taxon>Alteromonadales</taxon>
        <taxon>Shewanellaceae</taxon>
        <taxon>Shewanella</taxon>
    </lineage>
</organism>
<name>A0ABX7QL13_9GAMM</name>